<dbReference type="EMBL" id="SMAR01000013">
    <property type="protein sequence ID" value="TCT39342.1"/>
    <property type="molecule type" value="Genomic_DNA"/>
</dbReference>
<dbReference type="CDD" id="cd07251">
    <property type="entry name" value="VOC_like"/>
    <property type="match status" value="1"/>
</dbReference>
<gene>
    <name evidence="2" type="ORF">EDC90_101383</name>
</gene>
<evidence type="ECO:0000313" key="2">
    <source>
        <dbReference type="EMBL" id="TCT39342.1"/>
    </source>
</evidence>
<dbReference type="Gene3D" id="3.10.180.10">
    <property type="entry name" value="2,3-Dihydroxybiphenyl 1,2-Dioxygenase, domain 1"/>
    <property type="match status" value="1"/>
</dbReference>
<evidence type="ECO:0000259" key="1">
    <source>
        <dbReference type="PROSITE" id="PS51819"/>
    </source>
</evidence>
<dbReference type="InterPro" id="IPR037523">
    <property type="entry name" value="VOC_core"/>
</dbReference>
<dbReference type="InterPro" id="IPR004360">
    <property type="entry name" value="Glyas_Fos-R_dOase_dom"/>
</dbReference>
<reference evidence="2 3" key="1">
    <citation type="submission" date="2019-03" db="EMBL/GenBank/DDBJ databases">
        <title>Freshwater and sediment microbial communities from various areas in North America, analyzing microbe dynamics in response to fracking.</title>
        <authorList>
            <person name="Lamendella R."/>
        </authorList>
    </citation>
    <scope>NUCLEOTIDE SEQUENCE [LARGE SCALE GENOMIC DNA]</scope>
    <source>
        <strain evidence="2 3">175.2</strain>
    </source>
</reference>
<dbReference type="PROSITE" id="PS51819">
    <property type="entry name" value="VOC"/>
    <property type="match status" value="1"/>
</dbReference>
<dbReference type="SUPFAM" id="SSF54593">
    <property type="entry name" value="Glyoxalase/Bleomycin resistance protein/Dihydroxybiphenyl dioxygenase"/>
    <property type="match status" value="1"/>
</dbReference>
<dbReference type="Proteomes" id="UP000295097">
    <property type="component" value="Unassembled WGS sequence"/>
</dbReference>
<keyword evidence="3" id="KW-1185">Reference proteome</keyword>
<dbReference type="PANTHER" id="PTHR36503">
    <property type="entry name" value="BLR2520 PROTEIN"/>
    <property type="match status" value="1"/>
</dbReference>
<dbReference type="PANTHER" id="PTHR36503:SF1">
    <property type="entry name" value="BLR2520 PROTEIN"/>
    <property type="match status" value="1"/>
</dbReference>
<organism evidence="2 3">
    <name type="scientific">Martelella mediterranea</name>
    <dbReference type="NCBI Taxonomy" id="293089"/>
    <lineage>
        <taxon>Bacteria</taxon>
        <taxon>Pseudomonadati</taxon>
        <taxon>Pseudomonadota</taxon>
        <taxon>Alphaproteobacteria</taxon>
        <taxon>Hyphomicrobiales</taxon>
        <taxon>Aurantimonadaceae</taxon>
        <taxon>Martelella</taxon>
    </lineage>
</organism>
<dbReference type="InterPro" id="IPR029068">
    <property type="entry name" value="Glyas_Bleomycin-R_OHBP_Dase"/>
</dbReference>
<evidence type="ECO:0000313" key="3">
    <source>
        <dbReference type="Proteomes" id="UP000295097"/>
    </source>
</evidence>
<comment type="caution">
    <text evidence="2">The sequence shown here is derived from an EMBL/GenBank/DDBJ whole genome shotgun (WGS) entry which is preliminary data.</text>
</comment>
<dbReference type="AlphaFoldDB" id="A0A4R3NT48"/>
<protein>
    <recommendedName>
        <fullName evidence="1">VOC domain-containing protein</fullName>
    </recommendedName>
</protein>
<proteinExistence type="predicted"/>
<feature type="domain" description="VOC" evidence="1">
    <location>
        <begin position="59"/>
        <end position="183"/>
    </location>
</feature>
<feature type="non-terminal residue" evidence="2">
    <location>
        <position position="1"/>
    </location>
</feature>
<sequence>SDISVFVAEYKESDGRPSLNPGLQRHSWTDTELIYVYSSKEQIKNTNQERGTPMPFEKRINLVTLGVSDLKEATAFYERLGWKRSSASSEAITFIALDGLVLGLFPRDELAADAGIGAPERPKGFSGITLAHNVRSEAEVDQMLAFAATCGATITKQAEKVFWGGYSGYFADPDGHLWEVAFNPLAPLDDEGRMQLPD</sequence>
<dbReference type="Pfam" id="PF00903">
    <property type="entry name" value="Glyoxalase"/>
    <property type="match status" value="1"/>
</dbReference>
<accession>A0A4R3NT48</accession>
<name>A0A4R3NT48_9HYPH</name>